<dbReference type="AlphaFoldDB" id="A0ABD3Q4N9"/>
<gene>
    <name evidence="1" type="ORF">ACHAW5_005375</name>
</gene>
<evidence type="ECO:0000313" key="1">
    <source>
        <dbReference type="EMBL" id="KAL3795413.1"/>
    </source>
</evidence>
<comment type="caution">
    <text evidence="1">The sequence shown here is derived from an EMBL/GenBank/DDBJ whole genome shotgun (WGS) entry which is preliminary data.</text>
</comment>
<accession>A0ABD3Q4N9</accession>
<evidence type="ECO:0000313" key="2">
    <source>
        <dbReference type="Proteomes" id="UP001530315"/>
    </source>
</evidence>
<dbReference type="Proteomes" id="UP001530315">
    <property type="component" value="Unassembled WGS sequence"/>
</dbReference>
<name>A0ABD3Q4N9_9STRA</name>
<protein>
    <submittedName>
        <fullName evidence="1">Uncharacterized protein</fullName>
    </submittedName>
</protein>
<organism evidence="1 2">
    <name type="scientific">Stephanodiscus triporus</name>
    <dbReference type="NCBI Taxonomy" id="2934178"/>
    <lineage>
        <taxon>Eukaryota</taxon>
        <taxon>Sar</taxon>
        <taxon>Stramenopiles</taxon>
        <taxon>Ochrophyta</taxon>
        <taxon>Bacillariophyta</taxon>
        <taxon>Coscinodiscophyceae</taxon>
        <taxon>Thalassiosirophycidae</taxon>
        <taxon>Stephanodiscales</taxon>
        <taxon>Stephanodiscaceae</taxon>
        <taxon>Stephanodiscus</taxon>
    </lineage>
</organism>
<dbReference type="EMBL" id="JALLAZ020000426">
    <property type="protein sequence ID" value="KAL3795413.1"/>
    <property type="molecule type" value="Genomic_DNA"/>
</dbReference>
<proteinExistence type="predicted"/>
<sequence>MCRHRILGCMKLPYETVVCPFFVKVREYVEHAGKPSMSGILVADRQLDHIMMVSKQVFVNFFGQTQRVVQLAEKVVEMHRSTTWMHNTAFVLFLENLGLGVFGERMLWNPLCAGTIFSTVSYVGNLYGGCAIIDCQAQLRISLYLYHGLLINGLIHE</sequence>
<reference evidence="1 2" key="1">
    <citation type="submission" date="2024-10" db="EMBL/GenBank/DDBJ databases">
        <title>Updated reference genomes for cyclostephanoid diatoms.</title>
        <authorList>
            <person name="Roberts W.R."/>
            <person name="Alverson A.J."/>
        </authorList>
    </citation>
    <scope>NUCLEOTIDE SEQUENCE [LARGE SCALE GENOMIC DNA]</scope>
    <source>
        <strain evidence="1 2">AJA276-08</strain>
    </source>
</reference>
<keyword evidence="2" id="KW-1185">Reference proteome</keyword>